<evidence type="ECO:0000313" key="2">
    <source>
        <dbReference type="Proteomes" id="UP000614350"/>
    </source>
</evidence>
<evidence type="ECO:0000313" key="1">
    <source>
        <dbReference type="EMBL" id="KAF7389003.1"/>
    </source>
</evidence>
<gene>
    <name evidence="1" type="ORF">HZH66_010140</name>
</gene>
<comment type="caution">
    <text evidence="1">The sequence shown here is derived from an EMBL/GenBank/DDBJ whole genome shotgun (WGS) entry which is preliminary data.</text>
</comment>
<keyword evidence="2" id="KW-1185">Reference proteome</keyword>
<protein>
    <submittedName>
        <fullName evidence="1">Uncharacterized protein</fullName>
    </submittedName>
</protein>
<proteinExistence type="predicted"/>
<sequence length="78" mass="8792">MAIKSLMSRDRVGDNKGLEHNVRATPNLEFSSSRWHKRCLWRPRAASPVELSVTTAQADLVSVTSERDFLLDENAIPL</sequence>
<dbReference type="EMBL" id="JACSEA010000011">
    <property type="protein sequence ID" value="KAF7389003.1"/>
    <property type="molecule type" value="Genomic_DNA"/>
</dbReference>
<dbReference type="Proteomes" id="UP000614350">
    <property type="component" value="Unassembled WGS sequence"/>
</dbReference>
<dbReference type="AlphaFoldDB" id="A0A834JIF3"/>
<organism evidence="1 2">
    <name type="scientific">Vespula vulgaris</name>
    <name type="common">Yellow jacket</name>
    <name type="synonym">Wasp</name>
    <dbReference type="NCBI Taxonomy" id="7454"/>
    <lineage>
        <taxon>Eukaryota</taxon>
        <taxon>Metazoa</taxon>
        <taxon>Ecdysozoa</taxon>
        <taxon>Arthropoda</taxon>
        <taxon>Hexapoda</taxon>
        <taxon>Insecta</taxon>
        <taxon>Pterygota</taxon>
        <taxon>Neoptera</taxon>
        <taxon>Endopterygota</taxon>
        <taxon>Hymenoptera</taxon>
        <taxon>Apocrita</taxon>
        <taxon>Aculeata</taxon>
        <taxon>Vespoidea</taxon>
        <taxon>Vespidae</taxon>
        <taxon>Vespinae</taxon>
        <taxon>Vespula</taxon>
    </lineage>
</organism>
<name>A0A834JIF3_VESVU</name>
<reference evidence="1" key="1">
    <citation type="journal article" date="2020" name="G3 (Bethesda)">
        <title>High-Quality Assemblies for Three Invasive Social Wasps from the &lt;i&gt;Vespula&lt;/i&gt; Genus.</title>
        <authorList>
            <person name="Harrop T.W.R."/>
            <person name="Guhlin J."/>
            <person name="McLaughlin G.M."/>
            <person name="Permina E."/>
            <person name="Stockwell P."/>
            <person name="Gilligan J."/>
            <person name="Le Lec M.F."/>
            <person name="Gruber M.A.M."/>
            <person name="Quinn O."/>
            <person name="Lovegrove M."/>
            <person name="Duncan E.J."/>
            <person name="Remnant E.J."/>
            <person name="Van Eeckhoven J."/>
            <person name="Graham B."/>
            <person name="Knapp R.A."/>
            <person name="Langford K.W."/>
            <person name="Kronenberg Z."/>
            <person name="Press M.O."/>
            <person name="Eacker S.M."/>
            <person name="Wilson-Rankin E.E."/>
            <person name="Purcell J."/>
            <person name="Lester P.J."/>
            <person name="Dearden P.K."/>
        </authorList>
    </citation>
    <scope>NUCLEOTIDE SEQUENCE</scope>
    <source>
        <strain evidence="1">Marl-1</strain>
    </source>
</reference>
<accession>A0A834JIF3</accession>